<gene>
    <name evidence="2" type="ORF">BN1224_DC9_BY_00170</name>
</gene>
<protein>
    <submittedName>
        <fullName evidence="2">Uncharacterized protein</fullName>
    </submittedName>
</protein>
<dbReference type="AlphaFoldDB" id="A0A0F7WRS3"/>
<keyword evidence="1" id="KW-0812">Transmembrane</keyword>
<organism evidence="2">
    <name type="scientific">Chlamydia pneumoniae</name>
    <name type="common">Chlamydophila pneumoniae</name>
    <dbReference type="NCBI Taxonomy" id="83558"/>
    <lineage>
        <taxon>Bacteria</taxon>
        <taxon>Pseudomonadati</taxon>
        <taxon>Chlamydiota</taxon>
        <taxon>Chlamydiia</taxon>
        <taxon>Chlamydiales</taxon>
        <taxon>Chlamydiaceae</taxon>
        <taxon>Chlamydia/Chlamydophila group</taxon>
        <taxon>Chlamydia</taxon>
    </lineage>
</organism>
<proteinExistence type="predicted"/>
<evidence type="ECO:0000313" key="2">
    <source>
        <dbReference type="EMBL" id="CRI42875.1"/>
    </source>
</evidence>
<name>A0A0F7WRS3_CHLPN</name>
<keyword evidence="1" id="KW-1133">Transmembrane helix</keyword>
<reference evidence="2" key="1">
    <citation type="submission" date="2015-05" db="EMBL/GenBank/DDBJ databases">
        <authorList>
            <person name="Rattei Thomas"/>
        </authorList>
    </citation>
    <scope>NUCLEOTIDE SEQUENCE</scope>
    <source>
        <strain evidence="2">DC9</strain>
    </source>
</reference>
<feature type="transmembrane region" description="Helical" evidence="1">
    <location>
        <begin position="248"/>
        <end position="275"/>
    </location>
</feature>
<evidence type="ECO:0000256" key="1">
    <source>
        <dbReference type="SAM" id="Phobius"/>
    </source>
</evidence>
<dbReference type="EMBL" id="LN847055">
    <property type="protein sequence ID" value="CRI42875.1"/>
    <property type="molecule type" value="Genomic_DNA"/>
</dbReference>
<keyword evidence="1" id="KW-0472">Membrane</keyword>
<accession>A0A0F7WRS3</accession>
<sequence>MATAHLGRQALLHLRSWTPAIRASGNLFRQQSMSLHNNVLFAGDIIGAIKNSTAISRYALGSSHHAHAALQKTEGFLGAADGVNTAVAGAMLWGQLLNGSMIFETDEETGELRRCNEADAEGCMTQKLQRRSALTITGKVARLASKTLGTATFLHEMDVVSLGANANKIGCKVTSCLNLVATGCSLTESSISLYRILSTRPETISDPENRNKPSAEFAARSKAIRNAFIAWLGDVVDLVCDALGTLSLFLPAILGVHAVLIMAILGLISCVINFVKDYAKIG</sequence>